<accession>A0A6U4L1T8</accession>
<dbReference type="PANTHER" id="PTHR22870">
    <property type="entry name" value="REGULATOR OF CHROMOSOME CONDENSATION"/>
    <property type="match status" value="1"/>
</dbReference>
<dbReference type="InterPro" id="IPR000408">
    <property type="entry name" value="Reg_chr_condens"/>
</dbReference>
<dbReference type="PROSITE" id="PS50012">
    <property type="entry name" value="RCC1_3"/>
    <property type="match status" value="4"/>
</dbReference>
<dbReference type="PANTHER" id="PTHR22870:SF466">
    <property type="entry name" value="ANKYRIN REPEAT-CONTAINING PROTEIN"/>
    <property type="match status" value="1"/>
</dbReference>
<organism evidence="4">
    <name type="scientific">Hemiselmis andersenii</name>
    <name type="common">Cryptophyte alga</name>
    <dbReference type="NCBI Taxonomy" id="464988"/>
    <lineage>
        <taxon>Eukaryota</taxon>
        <taxon>Cryptophyceae</taxon>
        <taxon>Cryptomonadales</taxon>
        <taxon>Hemiselmidaceae</taxon>
        <taxon>Hemiselmis</taxon>
    </lineage>
</organism>
<dbReference type="AlphaFoldDB" id="A0A6U4L1T8"/>
<dbReference type="InterPro" id="IPR051210">
    <property type="entry name" value="Ub_ligase/GEF_domain"/>
</dbReference>
<gene>
    <name evidence="4" type="ORF">HAND00432_LOCUS36301</name>
</gene>
<feature type="compositionally biased region" description="Basic residues" evidence="3">
    <location>
        <begin position="703"/>
        <end position="712"/>
    </location>
</feature>
<keyword evidence="1" id="KW-0677">Repeat</keyword>
<sequence length="712" mass="78230">MPKKPKKGEDVLDEGSDRSMSTVDDREDLGGDAAAADDDRPPLPVAGFGSARYGILGAFDLSTITADPKDACERWTQAYRYVHGIYGRDIHSLSANESHVIVLLDHDGEGEGGRLVAHGLANLGRLGIGNARKENKSLFKRMRVKGRKKKDEDEEEESDLPDFSSLDKEPDPDDMKGEDTRFTAKPTKIALEKVMCVSAGREHGACICSEGEVYVWGSARHGRLGIGEAATDSSLPFDELDANDTYVARPTMLELKAVKMSSIACGHKHTIASDAYGVCYSWGSARYGKLGLGRDVSHLPLEPPDEKGAQDPYSHHALTPQKIASFGTVRVAEVFAGPYTSFALHRSDNQPSVIFAWGLARYGLLGVGESPAHCCWTERFDKSIPAEDCKECKKHLDTTKMTENTVFVEGRIGHTPFSRVRVSEPSELQRDVLLESDEEDAFDKFIPYPVEVPAMASLNIATISCGAYHNVAISKSSQIYSWGLLRHGRCGTGKFDPESKFNVRANKVIYDRSVKTFAREERFDIDFKGKIKVSVHDKNSWYLPAPKLVEGMQSKKVEACAAGELHSAAVTADGRLYTWGCARHARLGTPDKWDDLLMDPDDPEGRYRAEPAEVHGLKVGMVACTACSTLVVAKQGVKNPPWLDQQIEDATKKRGFFASVFASTSAIKGKTSAKVADEELDAVARMQKEKDEDDAEDDDDNKKKNRKGCPVM</sequence>
<feature type="repeat" description="RCC1" evidence="2">
    <location>
        <begin position="211"/>
        <end position="276"/>
    </location>
</feature>
<dbReference type="Gene3D" id="2.130.10.30">
    <property type="entry name" value="Regulator of chromosome condensation 1/beta-lactamase-inhibitor protein II"/>
    <property type="match status" value="3"/>
</dbReference>
<dbReference type="Pfam" id="PF00415">
    <property type="entry name" value="RCC1"/>
    <property type="match status" value="2"/>
</dbReference>
<feature type="repeat" description="RCC1" evidence="2">
    <location>
        <begin position="277"/>
        <end position="347"/>
    </location>
</feature>
<evidence type="ECO:0000256" key="3">
    <source>
        <dbReference type="SAM" id="MobiDB-lite"/>
    </source>
</evidence>
<feature type="region of interest" description="Disordered" evidence="3">
    <location>
        <begin position="672"/>
        <end position="712"/>
    </location>
</feature>
<feature type="region of interest" description="Disordered" evidence="3">
    <location>
        <begin position="143"/>
        <end position="182"/>
    </location>
</feature>
<dbReference type="EMBL" id="HBFX01060311">
    <property type="protein sequence ID" value="CAD8985288.1"/>
    <property type="molecule type" value="Transcribed_RNA"/>
</dbReference>
<dbReference type="PRINTS" id="PR00633">
    <property type="entry name" value="RCCNDNSATION"/>
</dbReference>
<dbReference type="PROSITE" id="PS00626">
    <property type="entry name" value="RCC1_2"/>
    <property type="match status" value="1"/>
</dbReference>
<name>A0A6U4L1T8_HEMAN</name>
<dbReference type="InterPro" id="IPR009091">
    <property type="entry name" value="RCC1/BLIP-II"/>
</dbReference>
<reference evidence="4" key="1">
    <citation type="submission" date="2021-01" db="EMBL/GenBank/DDBJ databases">
        <authorList>
            <person name="Corre E."/>
            <person name="Pelletier E."/>
            <person name="Niang G."/>
            <person name="Scheremetjew M."/>
            <person name="Finn R."/>
            <person name="Kale V."/>
            <person name="Holt S."/>
            <person name="Cochrane G."/>
            <person name="Meng A."/>
            <person name="Brown T."/>
            <person name="Cohen L."/>
        </authorList>
    </citation>
    <scope>NUCLEOTIDE SEQUENCE</scope>
    <source>
        <strain evidence="4">CCMP644</strain>
    </source>
</reference>
<dbReference type="SUPFAM" id="SSF50985">
    <property type="entry name" value="RCC1/BLIP-II"/>
    <property type="match status" value="1"/>
</dbReference>
<evidence type="ECO:0000256" key="1">
    <source>
        <dbReference type="ARBA" id="ARBA00022737"/>
    </source>
</evidence>
<proteinExistence type="predicted"/>
<feature type="repeat" description="RCC1" evidence="2">
    <location>
        <begin position="574"/>
        <end position="635"/>
    </location>
</feature>
<feature type="region of interest" description="Disordered" evidence="3">
    <location>
        <begin position="1"/>
        <end position="42"/>
    </location>
</feature>
<evidence type="ECO:0000256" key="2">
    <source>
        <dbReference type="PROSITE-ProRule" id="PRU00235"/>
    </source>
</evidence>
<protein>
    <submittedName>
        <fullName evidence="4">Uncharacterized protein</fullName>
    </submittedName>
</protein>
<evidence type="ECO:0000313" key="4">
    <source>
        <dbReference type="EMBL" id="CAD8985288.1"/>
    </source>
</evidence>
<dbReference type="Pfam" id="PF13540">
    <property type="entry name" value="RCC1_2"/>
    <property type="match status" value="1"/>
</dbReference>
<feature type="repeat" description="RCC1" evidence="2">
    <location>
        <begin position="477"/>
        <end position="573"/>
    </location>
</feature>
<feature type="compositionally biased region" description="Basic and acidic residues" evidence="3">
    <location>
        <begin position="165"/>
        <end position="182"/>
    </location>
</feature>